<reference evidence="2" key="1">
    <citation type="submission" date="2023-07" db="EMBL/GenBank/DDBJ databases">
        <authorList>
            <consortium name="CYATHOMIX"/>
        </authorList>
    </citation>
    <scope>NUCLEOTIDE SEQUENCE</scope>
    <source>
        <strain evidence="2">N/A</strain>
    </source>
</reference>
<feature type="compositionally biased region" description="Basic and acidic residues" evidence="1">
    <location>
        <begin position="163"/>
        <end position="180"/>
    </location>
</feature>
<feature type="compositionally biased region" description="Basic and acidic residues" evidence="1">
    <location>
        <begin position="62"/>
        <end position="75"/>
    </location>
</feature>
<sequence>MPFNPLKGLTAICCRRKADISKKSAKNSIKSERKSVRRRSPSSLSEEEKKKSSGIISVSSSKSEEKPKLVGDASHKTKKKNKSREMTRTRKRYKAGSSHKVSRQGSSERNKDSISSSRKRRQKIKSQEDNSAKAKPGTSDSGSEDEVIDYWTNPEGIQKKYKKQDEEKEKVDEIKEDDMHTAIATEAGDDRVVLSIVQEPNIVPDLPSKEKIEEEKKPKELDSSKRGQKRVGSAETQNAQARAGLALWKRQKFRGGKQQAATKGAASASATPKSRSRRLFGPRRISSAKASLRQKAKILANQTLKRLSAEKAEKSQKKKKQKKATFFDRQRNPAKQNLLQKANSAESMVKNDDMIKQQLPPKASSAEVLMESQEKLSNEKPKNGSGENVIAQVIKESPITKFSPGRKKKFAYKASKQYVVAGPAKPKVTKMPPIKQPMKPTMKIESKRAALRPKANKVEVTPKSDKVKSQETLEKTAELLYPSPAQEREQKAKEDH</sequence>
<evidence type="ECO:0000313" key="3">
    <source>
        <dbReference type="Proteomes" id="UP001176961"/>
    </source>
</evidence>
<gene>
    <name evidence="2" type="ORF">CYNAS_LOCUS4561</name>
</gene>
<protein>
    <submittedName>
        <fullName evidence="2">Uncharacterized protein</fullName>
    </submittedName>
</protein>
<accession>A0AA36DSI6</accession>
<evidence type="ECO:0000256" key="1">
    <source>
        <dbReference type="SAM" id="MobiDB-lite"/>
    </source>
</evidence>
<dbReference type="AlphaFoldDB" id="A0AA36DSI6"/>
<dbReference type="EMBL" id="CATQJL010000112">
    <property type="protein sequence ID" value="CAJ0592578.1"/>
    <property type="molecule type" value="Genomic_DNA"/>
</dbReference>
<comment type="caution">
    <text evidence="2">The sequence shown here is derived from an EMBL/GenBank/DDBJ whole genome shotgun (WGS) entry which is preliminary data.</text>
</comment>
<keyword evidence="3" id="KW-1185">Reference proteome</keyword>
<feature type="compositionally biased region" description="Basic and acidic residues" evidence="1">
    <location>
        <begin position="372"/>
        <end position="382"/>
    </location>
</feature>
<dbReference type="Proteomes" id="UP001176961">
    <property type="component" value="Unassembled WGS sequence"/>
</dbReference>
<name>A0AA36DSI6_CYLNA</name>
<proteinExistence type="predicted"/>
<feature type="compositionally biased region" description="Polar residues" evidence="1">
    <location>
        <begin position="333"/>
        <end position="346"/>
    </location>
</feature>
<feature type="compositionally biased region" description="Basic and acidic residues" evidence="1">
    <location>
        <begin position="456"/>
        <end position="477"/>
    </location>
</feature>
<feature type="compositionally biased region" description="Basic and acidic residues" evidence="1">
    <location>
        <begin position="207"/>
        <end position="225"/>
    </location>
</feature>
<feature type="region of interest" description="Disordered" evidence="1">
    <location>
        <begin position="17"/>
        <end position="389"/>
    </location>
</feature>
<feature type="compositionally biased region" description="Low complexity" evidence="1">
    <location>
        <begin position="256"/>
        <end position="271"/>
    </location>
</feature>
<organism evidence="2 3">
    <name type="scientific">Cylicocyclus nassatus</name>
    <name type="common">Nematode worm</name>
    <dbReference type="NCBI Taxonomy" id="53992"/>
    <lineage>
        <taxon>Eukaryota</taxon>
        <taxon>Metazoa</taxon>
        <taxon>Ecdysozoa</taxon>
        <taxon>Nematoda</taxon>
        <taxon>Chromadorea</taxon>
        <taxon>Rhabditida</taxon>
        <taxon>Rhabditina</taxon>
        <taxon>Rhabditomorpha</taxon>
        <taxon>Strongyloidea</taxon>
        <taxon>Strongylidae</taxon>
        <taxon>Cylicocyclus</taxon>
    </lineage>
</organism>
<evidence type="ECO:0000313" key="2">
    <source>
        <dbReference type="EMBL" id="CAJ0592578.1"/>
    </source>
</evidence>
<feature type="region of interest" description="Disordered" evidence="1">
    <location>
        <begin position="424"/>
        <end position="496"/>
    </location>
</feature>
<feature type="compositionally biased region" description="Basic and acidic residues" evidence="1">
    <location>
        <begin position="486"/>
        <end position="496"/>
    </location>
</feature>